<evidence type="ECO:0000256" key="3">
    <source>
        <dbReference type="ARBA" id="ARBA00004733"/>
    </source>
</evidence>
<evidence type="ECO:0000256" key="6">
    <source>
        <dbReference type="ARBA" id="ARBA00022605"/>
    </source>
</evidence>
<reference evidence="15" key="1">
    <citation type="submission" date="2014-06" db="EMBL/GenBank/DDBJ databases">
        <title>The complete genome sequence of Methanosarcina barkeri CM1.</title>
        <authorList>
            <consortium name="Pastoral Greenhouse Gas Research Consortium"/>
            <person name="Lambie S.C."/>
            <person name="Leahy S.C."/>
            <person name="Kelly W.J."/>
            <person name="Li D."/>
            <person name="Reilly K."/>
            <person name="Attwood G.T."/>
            <person name="Altermann E."/>
        </authorList>
    </citation>
    <scope>NUCLEOTIDE SEQUENCE [LARGE SCALE GENOMIC DNA]</scope>
    <source>
        <strain evidence="15">CM1</strain>
    </source>
</reference>
<comment type="similarity">
    <text evidence="4 12">Belongs to the TrpB family.</text>
</comment>
<evidence type="ECO:0000313" key="14">
    <source>
        <dbReference type="EMBL" id="AKJ37543.1"/>
    </source>
</evidence>
<sequence length="505" mass="55549">MTGQVEKSTQNHSKFVQYHFEFVQSLSKIIQNSCKVRSKFTKKHSKLNFASMTRSKTTLPNAISKLRYRIHQKDKGVIELTETKVSEFPAKDSYLNELSGSQKNLKNGQTGKVKGKYGKYGGQYVPEVLMPALEELEEGYERYKNDPEFLAELDHYLRDFAGRETPLYFARNLSKKYGSKIYLKREDLVHGGAHKLNNAIGQALLAKYMGKTRLIAETGAGQHGTATAMAGANLGFETVVYMGAKDVKRQQMNAYRMELMGTEVVPVETGSKTLKDAINEAFRDWVTNIENTHYLIGSVVGPHPYPVIVRDFQSVIGREVKKQILQKEGRMPDSIIACAGGGSNAMGIFYPFIEDKDVKLIAVEAGGKALKCTEKAALHSASLCAGEEGILHGARTKILQDKNGQILESESVSAGLDYSGVGPELAYLSDIGRVTARYATDDEALEAFHELSRHEGIIPALESSHALAYLKKASEAGELGEVVVVNLSGRGDKDLETVLSLRGGI</sequence>
<dbReference type="GO" id="GO:0005737">
    <property type="term" value="C:cytoplasm"/>
    <property type="evidence" value="ECO:0007669"/>
    <property type="project" value="TreeGrafter"/>
</dbReference>
<comment type="pathway">
    <text evidence="3 12">Amino-acid biosynthesis; L-tryptophan biosynthesis; L-tryptophan from chorismate: step 5/5.</text>
</comment>
<evidence type="ECO:0000256" key="4">
    <source>
        <dbReference type="ARBA" id="ARBA00009982"/>
    </source>
</evidence>
<evidence type="ECO:0000256" key="12">
    <source>
        <dbReference type="HAMAP-Rule" id="MF_00133"/>
    </source>
</evidence>
<dbReference type="PANTHER" id="PTHR48077">
    <property type="entry name" value="TRYPTOPHAN SYNTHASE-RELATED"/>
    <property type="match status" value="1"/>
</dbReference>
<feature type="modified residue" description="N6-(pyridoxal phosphate)lysine" evidence="12">
    <location>
        <position position="195"/>
    </location>
</feature>
<keyword evidence="6 12" id="KW-0028">Amino-acid biosynthesis</keyword>
<dbReference type="UniPathway" id="UPA00035">
    <property type="reaction ID" value="UER00044"/>
</dbReference>
<evidence type="ECO:0000256" key="10">
    <source>
        <dbReference type="ARBA" id="ARBA00023239"/>
    </source>
</evidence>
<dbReference type="EC" id="4.2.1.20" evidence="12"/>
<evidence type="ECO:0000256" key="5">
    <source>
        <dbReference type="ARBA" id="ARBA00011270"/>
    </source>
</evidence>
<name>A0A0G3CC63_METBA</name>
<dbReference type="PANTHER" id="PTHR48077:SF3">
    <property type="entry name" value="TRYPTOPHAN SYNTHASE"/>
    <property type="match status" value="1"/>
</dbReference>
<dbReference type="GO" id="GO:0004834">
    <property type="term" value="F:tryptophan synthase activity"/>
    <property type="evidence" value="ECO:0007669"/>
    <property type="project" value="UniProtKB-UniRule"/>
</dbReference>
<protein>
    <recommendedName>
        <fullName evidence="12">Tryptophan synthase beta chain</fullName>
        <ecNumber evidence="12">4.2.1.20</ecNumber>
    </recommendedName>
</protein>
<dbReference type="PROSITE" id="PS00168">
    <property type="entry name" value="TRP_SYNTHASE_BETA"/>
    <property type="match status" value="1"/>
</dbReference>
<dbReference type="AlphaFoldDB" id="A0A0G3CC63"/>
<keyword evidence="7 12" id="KW-0822">Tryptophan biosynthesis</keyword>
<comment type="function">
    <text evidence="2 12">The beta subunit is responsible for the synthesis of L-tryptophan from indole and L-serine.</text>
</comment>
<dbReference type="Gene3D" id="3.40.50.1100">
    <property type="match status" value="2"/>
</dbReference>
<dbReference type="InterPro" id="IPR006654">
    <property type="entry name" value="Trp_synth_beta"/>
</dbReference>
<evidence type="ECO:0000256" key="11">
    <source>
        <dbReference type="ARBA" id="ARBA00049047"/>
    </source>
</evidence>
<dbReference type="FunFam" id="3.40.50.1100:FF:000004">
    <property type="entry name" value="Tryptophan synthase beta chain"/>
    <property type="match status" value="1"/>
</dbReference>
<comment type="catalytic activity">
    <reaction evidence="11 12">
        <text>(1S,2R)-1-C-(indol-3-yl)glycerol 3-phosphate + L-serine = D-glyceraldehyde 3-phosphate + L-tryptophan + H2O</text>
        <dbReference type="Rhea" id="RHEA:10532"/>
        <dbReference type="ChEBI" id="CHEBI:15377"/>
        <dbReference type="ChEBI" id="CHEBI:33384"/>
        <dbReference type="ChEBI" id="CHEBI:57912"/>
        <dbReference type="ChEBI" id="CHEBI:58866"/>
        <dbReference type="ChEBI" id="CHEBI:59776"/>
        <dbReference type="EC" id="4.2.1.20"/>
    </reaction>
</comment>
<evidence type="ECO:0000256" key="8">
    <source>
        <dbReference type="ARBA" id="ARBA00022898"/>
    </source>
</evidence>
<dbReference type="Pfam" id="PF00291">
    <property type="entry name" value="PALP"/>
    <property type="match status" value="1"/>
</dbReference>
<dbReference type="InterPro" id="IPR001926">
    <property type="entry name" value="TrpB-like_PALP"/>
</dbReference>
<comment type="cofactor">
    <cofactor evidence="1 12">
        <name>pyridoxal 5'-phosphate</name>
        <dbReference type="ChEBI" id="CHEBI:597326"/>
    </cofactor>
</comment>
<comment type="subunit">
    <text evidence="5 12">Tetramer of two alpha and two beta chains.</text>
</comment>
<proteinExistence type="inferred from homology"/>
<evidence type="ECO:0000256" key="7">
    <source>
        <dbReference type="ARBA" id="ARBA00022822"/>
    </source>
</evidence>
<dbReference type="NCBIfam" id="TIGR00263">
    <property type="entry name" value="trpB"/>
    <property type="match status" value="1"/>
</dbReference>
<evidence type="ECO:0000259" key="13">
    <source>
        <dbReference type="Pfam" id="PF00291"/>
    </source>
</evidence>
<evidence type="ECO:0000256" key="9">
    <source>
        <dbReference type="ARBA" id="ARBA00023141"/>
    </source>
</evidence>
<keyword evidence="9 12" id="KW-0057">Aromatic amino acid biosynthesis</keyword>
<evidence type="ECO:0000256" key="2">
    <source>
        <dbReference type="ARBA" id="ARBA00002786"/>
    </source>
</evidence>
<evidence type="ECO:0000256" key="1">
    <source>
        <dbReference type="ARBA" id="ARBA00001933"/>
    </source>
</evidence>
<dbReference type="FunFam" id="3.40.50.1100:FF:000001">
    <property type="entry name" value="Tryptophan synthase beta chain"/>
    <property type="match status" value="1"/>
</dbReference>
<accession>A0A0G3CC63</accession>
<dbReference type="CDD" id="cd06446">
    <property type="entry name" value="Trp-synth_B"/>
    <property type="match status" value="1"/>
</dbReference>
<keyword evidence="8 12" id="KW-0663">Pyridoxal phosphate</keyword>
<dbReference type="EMBL" id="CP008746">
    <property type="protein sequence ID" value="AKJ37543.1"/>
    <property type="molecule type" value="Genomic_DNA"/>
</dbReference>
<dbReference type="InterPro" id="IPR036052">
    <property type="entry name" value="TrpB-like_PALP_sf"/>
</dbReference>
<dbReference type="PATRIC" id="fig|796385.3.peg.538"/>
<dbReference type="InterPro" id="IPR023026">
    <property type="entry name" value="Trp_synth_beta/beta-like"/>
</dbReference>
<dbReference type="InterPro" id="IPR006653">
    <property type="entry name" value="Trp_synth_b_CS"/>
</dbReference>
<feature type="domain" description="Tryptophan synthase beta chain-like PALP" evidence="13">
    <location>
        <begin position="161"/>
        <end position="489"/>
    </location>
</feature>
<organism evidence="14 15">
    <name type="scientific">Methanosarcina barkeri CM1</name>
    <dbReference type="NCBI Taxonomy" id="796385"/>
    <lineage>
        <taxon>Archaea</taxon>
        <taxon>Methanobacteriati</taxon>
        <taxon>Methanobacteriota</taxon>
        <taxon>Stenosarchaea group</taxon>
        <taxon>Methanomicrobia</taxon>
        <taxon>Methanosarcinales</taxon>
        <taxon>Methanosarcinaceae</taxon>
        <taxon>Methanosarcina</taxon>
    </lineage>
</organism>
<keyword evidence="10 12" id="KW-0456">Lyase</keyword>
<dbReference type="HAMAP" id="MF_00133">
    <property type="entry name" value="Trp_synth_beta"/>
    <property type="match status" value="1"/>
</dbReference>
<dbReference type="SUPFAM" id="SSF53686">
    <property type="entry name" value="Tryptophan synthase beta subunit-like PLP-dependent enzymes"/>
    <property type="match status" value="1"/>
</dbReference>
<evidence type="ECO:0000313" key="15">
    <source>
        <dbReference type="Proteomes" id="UP000035331"/>
    </source>
</evidence>
<dbReference type="Proteomes" id="UP000035331">
    <property type="component" value="Chromosome"/>
</dbReference>
<reference evidence="14 15" key="2">
    <citation type="journal article" date="2015" name="Stand. Genomic Sci.">
        <title>The complete genome sequence of the rumen methanogen Methanosarcina barkeri CM1.</title>
        <authorList>
            <person name="Lambie S.C."/>
            <person name="Kelly W.J."/>
            <person name="Leahy S.C."/>
            <person name="Li D."/>
            <person name="Reilly K."/>
            <person name="McAllister T.A."/>
            <person name="Valle E.R."/>
            <person name="Attwood G.T."/>
            <person name="Altermann E."/>
        </authorList>
    </citation>
    <scope>NUCLEOTIDE SEQUENCE [LARGE SCALE GENOMIC DNA]</scope>
    <source>
        <strain evidence="14 15">CM1</strain>
    </source>
</reference>
<gene>
    <name evidence="12 14" type="primary">trpB</name>
    <name evidence="14" type="ORF">MCM1_0437</name>
</gene>